<protein>
    <submittedName>
        <fullName evidence="2">F420-0--gamma-glutamyl ligase</fullName>
    </submittedName>
    <submittedName>
        <fullName evidence="3">F420-0:Gamma-glutamyl ligase</fullName>
    </submittedName>
</protein>
<keyword evidence="4" id="KW-1185">Reference proteome</keyword>
<dbReference type="Gene3D" id="3.30.1330.100">
    <property type="entry name" value="CofE-like"/>
    <property type="match status" value="1"/>
</dbReference>
<dbReference type="EMBL" id="CP020559">
    <property type="protein sequence ID" value="ARE88284.1"/>
    <property type="molecule type" value="Genomic_DNA"/>
</dbReference>
<evidence type="ECO:0000313" key="2">
    <source>
        <dbReference type="EMBL" id="AOY77697.1"/>
    </source>
</evidence>
<dbReference type="InterPro" id="IPR002847">
    <property type="entry name" value="F420-0_gamma-glut_ligase-dom"/>
</dbReference>
<dbReference type="GO" id="GO:0016874">
    <property type="term" value="F:ligase activity"/>
    <property type="evidence" value="ECO:0007669"/>
    <property type="project" value="UniProtKB-KW"/>
</dbReference>
<name>A0AAC9RM88_9CLOT</name>
<organism evidence="3 5">
    <name type="scientific">Clostridium formicaceticum</name>
    <dbReference type="NCBI Taxonomy" id="1497"/>
    <lineage>
        <taxon>Bacteria</taxon>
        <taxon>Bacillati</taxon>
        <taxon>Bacillota</taxon>
        <taxon>Clostridia</taxon>
        <taxon>Eubacteriales</taxon>
        <taxon>Clostridiaceae</taxon>
        <taxon>Clostridium</taxon>
    </lineage>
</organism>
<dbReference type="Proteomes" id="UP000177894">
    <property type="component" value="Chromosome"/>
</dbReference>
<evidence type="ECO:0000313" key="5">
    <source>
        <dbReference type="Proteomes" id="UP000192478"/>
    </source>
</evidence>
<keyword evidence="3" id="KW-0436">Ligase</keyword>
<evidence type="ECO:0000259" key="1">
    <source>
        <dbReference type="Pfam" id="PF01996"/>
    </source>
</evidence>
<evidence type="ECO:0000313" key="3">
    <source>
        <dbReference type="EMBL" id="ARE88284.1"/>
    </source>
</evidence>
<dbReference type="AlphaFoldDB" id="A0AAC9RM88"/>
<feature type="domain" description="Coenzyme F420:L-glutamate ligase-like" evidence="1">
    <location>
        <begin position="11"/>
        <end position="389"/>
    </location>
</feature>
<proteinExistence type="predicted"/>
<dbReference type="RefSeq" id="WP_070971661.1">
    <property type="nucleotide sequence ID" value="NZ_CP017603.1"/>
</dbReference>
<accession>A0AAC9RM88</accession>
<reference evidence="3 5" key="2">
    <citation type="submission" date="2017-03" db="EMBL/GenBank/DDBJ databases">
        <title>Complete sequence of Clostridium formicaceticum DSM 92.</title>
        <authorList>
            <person name="Poehlein A."/>
            <person name="Karl M."/>
            <person name="Bengelsdorf F.R."/>
            <person name="Duerre P."/>
            <person name="Daniel R."/>
        </authorList>
    </citation>
    <scope>NUCLEOTIDE SEQUENCE [LARGE SCALE GENOMIC DNA]</scope>
    <source>
        <strain evidence="3 5">DSM 92</strain>
    </source>
</reference>
<evidence type="ECO:0000313" key="4">
    <source>
        <dbReference type="Proteomes" id="UP000177894"/>
    </source>
</evidence>
<sequence length="396" mass="43514">MERVIGTVTRGLRAPIINQGDCIPEIVANTVLNASKMEGFNIDDRDIIAITESVIARAQGNYATIDAIAKDIISKFDEDTVGVIFPILSRNRFAICLRGIAKGAKKIVLMLSYPSDEVGNHLVDIDLLDEKGINPWTDVLTEEQFRNSFGYIKHTFTGIDYVDYYKSLVQEYGIECEIIFSNNPKTILNYTKSVLTCDIHTRTRTKRILKASGANKVYGLDDILSTSIDDSGYNEAYGLLGSNKATEESVKLFPRDVQPVVDAIQAMLKEATGKTVEVMVYGDGAFKDPIGKIWELADPVVSPAYTAGLEGTPNEVKIKYLADNNFAHLKGAALNEAISEYIRNKESDLTGSMVAQGTTPRRLTDLIGSLCDLTSGSGDKGTPIVYIQGYFDNYTK</sequence>
<dbReference type="Pfam" id="PF01996">
    <property type="entry name" value="F420_ligase"/>
    <property type="match status" value="1"/>
</dbReference>
<dbReference type="SUPFAM" id="SSF144010">
    <property type="entry name" value="CofE-like"/>
    <property type="match status" value="1"/>
</dbReference>
<gene>
    <name evidence="2" type="ORF">BJL90_18630</name>
    <name evidence="3" type="ORF">CLFO_26850</name>
</gene>
<reference evidence="2 4" key="1">
    <citation type="submission" date="2016-10" db="EMBL/GenBank/DDBJ databases">
        <title>Complete Genome Sequence of Acetogen Clostridium formicoaceticum ATCC 27076.</title>
        <authorList>
            <person name="Bao T."/>
            <person name="Cheng C."/>
            <person name="Zhao J."/>
            <person name="Yang S.-T."/>
            <person name="Wang J."/>
            <person name="Wang M."/>
        </authorList>
    </citation>
    <scope>NUCLEOTIDE SEQUENCE [LARGE SCALE GENOMIC DNA]</scope>
    <source>
        <strain evidence="2 4">ATCC 27076</strain>
    </source>
</reference>
<dbReference type="KEGG" id="cfm:BJL90_18630"/>
<dbReference type="EMBL" id="CP017603">
    <property type="protein sequence ID" value="AOY77697.1"/>
    <property type="molecule type" value="Genomic_DNA"/>
</dbReference>
<dbReference type="Proteomes" id="UP000192478">
    <property type="component" value="Chromosome"/>
</dbReference>